<feature type="domain" description="Multidrug resistance protein MdtA-like C-terminal permuted SH3" evidence="4">
    <location>
        <begin position="315"/>
        <end position="357"/>
    </location>
</feature>
<dbReference type="InterPro" id="IPR058647">
    <property type="entry name" value="BSH_CzcB-like"/>
</dbReference>
<sequence>MIFTHNTRSRYAVVAYVVILSGLFSCSSHKPAEPERNPNILPDSLMRTLSVDTVRSSNVAYAIKFSGAVDFNADKVLNMYPLVSGTLQGINVMPGDYVKQGQVLGYIRSGEMANYSSSLSSAEAGADQAKRQLQQQEDFFKSGLASEVDVTNAKAAYKQALAALIAAKRVLKINGNNTDGTFVIKAPISGFVVQKNINNGMSIRTDNNAPMFTISDLKQVWVQANVYEENIGKVHEGDKADVTTVSYPDKIFHGRVDKLMNVLDPNTKVMKMRVVLDNPGYVLKPQMFATVTVANTEDTKALSVSLGALVFDHSQYYVIVLTGHNHVELRPVEVLNKNGTTAYISSGLKLGERVISSKAILIYGSLNS</sequence>
<dbReference type="GO" id="GO:0015562">
    <property type="term" value="F:efflux transmembrane transporter activity"/>
    <property type="evidence" value="ECO:0007669"/>
    <property type="project" value="InterPro"/>
</dbReference>
<dbReference type="Gene3D" id="2.40.30.170">
    <property type="match status" value="1"/>
</dbReference>
<comment type="caution">
    <text evidence="6">The sequence shown here is derived from an EMBL/GenBank/DDBJ whole genome shotgun (WGS) entry which is preliminary data.</text>
</comment>
<dbReference type="GO" id="GO:0060003">
    <property type="term" value="P:copper ion export"/>
    <property type="evidence" value="ECO:0007669"/>
    <property type="project" value="TreeGrafter"/>
</dbReference>
<dbReference type="Pfam" id="PF25954">
    <property type="entry name" value="Beta-barrel_RND_2"/>
    <property type="match status" value="1"/>
</dbReference>
<dbReference type="InterPro" id="IPR058627">
    <property type="entry name" value="MdtA-like_C"/>
</dbReference>
<evidence type="ECO:0000259" key="5">
    <source>
        <dbReference type="Pfam" id="PF25973"/>
    </source>
</evidence>
<comment type="similarity">
    <text evidence="1">Belongs to the membrane fusion protein (MFP) (TC 8.A.1) family.</text>
</comment>
<dbReference type="InterPro" id="IPR006143">
    <property type="entry name" value="RND_pump_MFP"/>
</dbReference>
<reference evidence="6" key="1">
    <citation type="submission" date="2022-04" db="EMBL/GenBank/DDBJ databases">
        <title>Mucilaginibacter sp. RS28 isolated from freshwater.</title>
        <authorList>
            <person name="Ko S.-R."/>
        </authorList>
    </citation>
    <scope>NUCLEOTIDE SEQUENCE</scope>
    <source>
        <strain evidence="6">RS28</strain>
    </source>
</reference>
<evidence type="ECO:0000313" key="6">
    <source>
        <dbReference type="EMBL" id="MCJ8210339.1"/>
    </source>
</evidence>
<evidence type="ECO:0000259" key="3">
    <source>
        <dbReference type="Pfam" id="PF25954"/>
    </source>
</evidence>
<feature type="domain" description="CzcB-like barrel-sandwich hybrid" evidence="5">
    <location>
        <begin position="78"/>
        <end position="216"/>
    </location>
</feature>
<dbReference type="Pfam" id="PF25967">
    <property type="entry name" value="RND-MFP_C"/>
    <property type="match status" value="1"/>
</dbReference>
<dbReference type="Gene3D" id="1.10.287.470">
    <property type="entry name" value="Helix hairpin bin"/>
    <property type="match status" value="1"/>
</dbReference>
<dbReference type="GO" id="GO:0030313">
    <property type="term" value="C:cell envelope"/>
    <property type="evidence" value="ECO:0007669"/>
    <property type="project" value="TreeGrafter"/>
</dbReference>
<accession>A0A9X1X390</accession>
<evidence type="ECO:0000259" key="4">
    <source>
        <dbReference type="Pfam" id="PF25967"/>
    </source>
</evidence>
<organism evidence="6 7">
    <name type="scientific">Mucilaginibacter straminoryzae</name>
    <dbReference type="NCBI Taxonomy" id="2932774"/>
    <lineage>
        <taxon>Bacteria</taxon>
        <taxon>Pseudomonadati</taxon>
        <taxon>Bacteroidota</taxon>
        <taxon>Sphingobacteriia</taxon>
        <taxon>Sphingobacteriales</taxon>
        <taxon>Sphingobacteriaceae</taxon>
        <taxon>Mucilaginibacter</taxon>
    </lineage>
</organism>
<gene>
    <name evidence="6" type="ORF">MUY27_11525</name>
</gene>
<keyword evidence="2" id="KW-0813">Transport</keyword>
<keyword evidence="7" id="KW-1185">Reference proteome</keyword>
<dbReference type="GO" id="GO:0015679">
    <property type="term" value="P:plasma membrane copper ion transport"/>
    <property type="evidence" value="ECO:0007669"/>
    <property type="project" value="TreeGrafter"/>
</dbReference>
<dbReference type="Proteomes" id="UP001139450">
    <property type="component" value="Unassembled WGS sequence"/>
</dbReference>
<dbReference type="InterPro" id="IPR051909">
    <property type="entry name" value="MFP_Cation_Efflux"/>
</dbReference>
<evidence type="ECO:0000256" key="2">
    <source>
        <dbReference type="ARBA" id="ARBA00022448"/>
    </source>
</evidence>
<dbReference type="InterPro" id="IPR058792">
    <property type="entry name" value="Beta-barrel_RND_2"/>
</dbReference>
<feature type="domain" description="CusB-like beta-barrel" evidence="3">
    <location>
        <begin position="219"/>
        <end position="295"/>
    </location>
</feature>
<dbReference type="AlphaFoldDB" id="A0A9X1X390"/>
<evidence type="ECO:0000256" key="1">
    <source>
        <dbReference type="ARBA" id="ARBA00009477"/>
    </source>
</evidence>
<name>A0A9X1X390_9SPHI</name>
<dbReference type="EMBL" id="JALJEJ010000004">
    <property type="protein sequence ID" value="MCJ8210339.1"/>
    <property type="molecule type" value="Genomic_DNA"/>
</dbReference>
<protein>
    <submittedName>
        <fullName evidence="6">Efflux RND transporter periplasmic adaptor subunit</fullName>
    </submittedName>
</protein>
<dbReference type="SUPFAM" id="SSF111369">
    <property type="entry name" value="HlyD-like secretion proteins"/>
    <property type="match status" value="1"/>
</dbReference>
<dbReference type="GO" id="GO:0016020">
    <property type="term" value="C:membrane"/>
    <property type="evidence" value="ECO:0007669"/>
    <property type="project" value="InterPro"/>
</dbReference>
<dbReference type="Pfam" id="PF25973">
    <property type="entry name" value="BSH_CzcB"/>
    <property type="match status" value="1"/>
</dbReference>
<dbReference type="PANTHER" id="PTHR30097:SF4">
    <property type="entry name" value="SLR6042 PROTEIN"/>
    <property type="match status" value="1"/>
</dbReference>
<evidence type="ECO:0000313" key="7">
    <source>
        <dbReference type="Proteomes" id="UP001139450"/>
    </source>
</evidence>
<dbReference type="Gene3D" id="2.40.420.20">
    <property type="match status" value="1"/>
</dbReference>
<dbReference type="Gene3D" id="2.40.50.100">
    <property type="match status" value="1"/>
</dbReference>
<dbReference type="PANTHER" id="PTHR30097">
    <property type="entry name" value="CATION EFFLUX SYSTEM PROTEIN CUSB"/>
    <property type="match status" value="1"/>
</dbReference>
<dbReference type="FunFam" id="2.40.30.170:FF:000010">
    <property type="entry name" value="Efflux RND transporter periplasmic adaptor subunit"/>
    <property type="match status" value="1"/>
</dbReference>
<dbReference type="RefSeq" id="WP_245130175.1">
    <property type="nucleotide sequence ID" value="NZ_JALJEJ010000004.1"/>
</dbReference>
<proteinExistence type="inferred from homology"/>
<dbReference type="NCBIfam" id="TIGR01730">
    <property type="entry name" value="RND_mfp"/>
    <property type="match status" value="1"/>
</dbReference>